<comment type="caution">
    <text evidence="2">The sequence shown here is derived from an EMBL/GenBank/DDBJ whole genome shotgun (WGS) entry which is preliminary data.</text>
</comment>
<protein>
    <submittedName>
        <fullName evidence="2">Uncharacterized protein</fullName>
    </submittedName>
</protein>
<evidence type="ECO:0000256" key="1">
    <source>
        <dbReference type="SAM" id="MobiDB-lite"/>
    </source>
</evidence>
<name>A0A9X1YD74_9PROT</name>
<dbReference type="AlphaFoldDB" id="A0A9X1YD74"/>
<gene>
    <name evidence="2" type="ORF">M0638_26870</name>
</gene>
<keyword evidence="3" id="KW-1185">Reference proteome</keyword>
<dbReference type="RefSeq" id="WP_248670027.1">
    <property type="nucleotide sequence ID" value="NZ_JALPRX010000162.1"/>
</dbReference>
<dbReference type="EMBL" id="JALPRX010000162">
    <property type="protein sequence ID" value="MCK8787983.1"/>
    <property type="molecule type" value="Genomic_DNA"/>
</dbReference>
<evidence type="ECO:0000313" key="2">
    <source>
        <dbReference type="EMBL" id="MCK8787983.1"/>
    </source>
</evidence>
<feature type="region of interest" description="Disordered" evidence="1">
    <location>
        <begin position="289"/>
        <end position="313"/>
    </location>
</feature>
<reference evidence="2" key="1">
    <citation type="submission" date="2022-04" db="EMBL/GenBank/DDBJ databases">
        <title>Roseomonas acroporae sp. nov., isolated from coral Acropora digitifera.</title>
        <authorList>
            <person name="Sun H."/>
        </authorList>
    </citation>
    <scope>NUCLEOTIDE SEQUENCE</scope>
    <source>
        <strain evidence="2">NAR14</strain>
    </source>
</reference>
<proteinExistence type="predicted"/>
<feature type="region of interest" description="Disordered" evidence="1">
    <location>
        <begin position="570"/>
        <end position="609"/>
    </location>
</feature>
<sequence length="609" mass="67241">QDPPEQPIAITGIRILPGHHHPHMPQVPYAFEGSRVRANGTVSPTIPAGAFGEQIGQAAQRQAEALAQGGQALQRVAGGLDKVAAEADRYVQAGLAQEKLNRNAAALTDINTAVAGVLRGVSAAPDADAVYSTWDRGLAEARDVVVRGGRDQEEKDWRRARFDLAASGHLSWLDGQARTRRAQGTTAALDAAENNVVNLAVQSTNPEQLRQAREDYHQMLGAAAGFGVIGADEVQRREARVLSRADEAQFESILATDPARAEAMLSNPANFPNLPATRRGDYLMRAQARNNSDLSRAQVEDNARRQEETRARRQAADQAVLKLIDAERRGDAQAAQAGLAELRASGEVGTYAQWSDRINGRPQSVTSAQRDRERLMLEERFQDMTNPLSRQELQQMRARGDLSDASFTYALRRLDVEQRSDVRDALSAARSRLSVPSPLLRDDDLQPWQRSARTEYANLRDRLGEEMERRRAANESFDPRAFVNDQLRALADPIQQNEIQNAQARVSRNPPEVRTPEGLAAVRGRFAAYQEYRGLGWWERQSATTVPPPRVTMPDGTVIPVDADRLAQWTRDIEQSNQPTRPRLPQGQPPRPGARVDETPSPFAPGAQR</sequence>
<dbReference type="Proteomes" id="UP001139516">
    <property type="component" value="Unassembled WGS sequence"/>
</dbReference>
<accession>A0A9X1YD74</accession>
<evidence type="ECO:0000313" key="3">
    <source>
        <dbReference type="Proteomes" id="UP001139516"/>
    </source>
</evidence>
<feature type="non-terminal residue" evidence="2">
    <location>
        <position position="1"/>
    </location>
</feature>
<feature type="compositionally biased region" description="Basic and acidic residues" evidence="1">
    <location>
        <begin position="298"/>
        <end position="313"/>
    </location>
</feature>
<organism evidence="2 3">
    <name type="scientific">Roseomonas acroporae</name>
    <dbReference type="NCBI Taxonomy" id="2937791"/>
    <lineage>
        <taxon>Bacteria</taxon>
        <taxon>Pseudomonadati</taxon>
        <taxon>Pseudomonadota</taxon>
        <taxon>Alphaproteobacteria</taxon>
        <taxon>Acetobacterales</taxon>
        <taxon>Roseomonadaceae</taxon>
        <taxon>Roseomonas</taxon>
    </lineage>
</organism>